<dbReference type="SUPFAM" id="SSF103473">
    <property type="entry name" value="MFS general substrate transporter"/>
    <property type="match status" value="1"/>
</dbReference>
<proteinExistence type="predicted"/>
<keyword evidence="3 5" id="KW-1133">Transmembrane helix</keyword>
<dbReference type="PANTHER" id="PTHR12778:SF9">
    <property type="entry name" value="ACETYL-COENZYME A TRANSPORTER 1"/>
    <property type="match status" value="1"/>
</dbReference>
<evidence type="ECO:0000313" key="6">
    <source>
        <dbReference type="Proteomes" id="UP000695022"/>
    </source>
</evidence>
<feature type="transmembrane region" description="Helical" evidence="5">
    <location>
        <begin position="141"/>
        <end position="159"/>
    </location>
</feature>
<feature type="transmembrane region" description="Helical" evidence="5">
    <location>
        <begin position="67"/>
        <end position="91"/>
    </location>
</feature>
<evidence type="ECO:0000256" key="4">
    <source>
        <dbReference type="ARBA" id="ARBA00023136"/>
    </source>
</evidence>
<feature type="transmembrane region" description="Helical" evidence="5">
    <location>
        <begin position="336"/>
        <end position="354"/>
    </location>
</feature>
<gene>
    <name evidence="7" type="primary">LOC106808469</name>
</gene>
<dbReference type="Proteomes" id="UP000695022">
    <property type="component" value="Unplaced"/>
</dbReference>
<dbReference type="Gene3D" id="1.20.1250.20">
    <property type="entry name" value="MFS general substrate transporter like domains"/>
    <property type="match status" value="1"/>
</dbReference>
<feature type="transmembrane region" description="Helical" evidence="5">
    <location>
        <begin position="204"/>
        <end position="227"/>
    </location>
</feature>
<feature type="transmembrane region" description="Helical" evidence="5">
    <location>
        <begin position="111"/>
        <end position="129"/>
    </location>
</feature>
<evidence type="ECO:0000256" key="3">
    <source>
        <dbReference type="ARBA" id="ARBA00022989"/>
    </source>
</evidence>
<organism evidence="6 7">
    <name type="scientific">Priapulus caudatus</name>
    <name type="common">Priapulid worm</name>
    <dbReference type="NCBI Taxonomy" id="37621"/>
    <lineage>
        <taxon>Eukaryota</taxon>
        <taxon>Metazoa</taxon>
        <taxon>Ecdysozoa</taxon>
        <taxon>Scalidophora</taxon>
        <taxon>Priapulida</taxon>
        <taxon>Priapulimorpha</taxon>
        <taxon>Priapulimorphida</taxon>
        <taxon>Priapulidae</taxon>
        <taxon>Priapulus</taxon>
    </lineage>
</organism>
<dbReference type="InterPro" id="IPR036259">
    <property type="entry name" value="MFS_trans_sf"/>
</dbReference>
<evidence type="ECO:0000256" key="2">
    <source>
        <dbReference type="ARBA" id="ARBA00022692"/>
    </source>
</evidence>
<feature type="transmembrane region" description="Helical" evidence="5">
    <location>
        <begin position="247"/>
        <end position="270"/>
    </location>
</feature>
<dbReference type="RefSeq" id="XP_014666688.1">
    <property type="nucleotide sequence ID" value="XM_014811202.1"/>
</dbReference>
<sequence length="533" mass="58475">MPRRKRTPWVPDSETELDGGLSFAHSPFHAHLLPEDAQVLEAGARLTEDSEVVADLADPLRGDRGSIALLLLLYVLQGIPLGLTGAVPMILSSRKVSYTEQAMFSFVYWPFSIKLLWAPIVDAAYFSSFGRRKSWLVPTQYLIGAFMLYLSGQVARLLGDDGSEAASIFTLTVVFFMLNFLAATQDIAVDGWALTMLSRRNVGYASTCNSVGQTAGYFLGNIVFLALESADFSNKFLRSTPTDTGLVTLGGFLWFWGIVFMVTTTLVWMLKPEKESQDDRGGDGIMATYKLLGDVVRLPSVQSYVITLITCKVGFAAADAVTGLKLIEAGVPKEKLALLGVPVVPLQIILPFVISKYVTRSQPLSFWLKAMPWRLLMGLIFAVLVYWTQQMHAVDGEFPLYYYAIILITYGLHQVALYIMFVAIMAFHAKVSDPAIGGTYMTLLNTVSNLGGNWPVTVALWFVDELTWKSCSADPKLACGEECAAGGGTCTTSVDGYYVESLVCVLLGFAWLLLRGGTVRKLQNLPMSAWKVA</sequence>
<dbReference type="InterPro" id="IPR004752">
    <property type="entry name" value="AmpG_permease/AT-1"/>
</dbReference>
<dbReference type="InterPro" id="IPR024371">
    <property type="entry name" value="AcetylCoA_trans_1-like"/>
</dbReference>
<evidence type="ECO:0000313" key="7">
    <source>
        <dbReference type="RefSeq" id="XP_014666688.1"/>
    </source>
</evidence>
<evidence type="ECO:0000256" key="5">
    <source>
        <dbReference type="SAM" id="Phobius"/>
    </source>
</evidence>
<feature type="transmembrane region" description="Helical" evidence="5">
    <location>
        <begin position="400"/>
        <end position="427"/>
    </location>
</feature>
<dbReference type="GeneID" id="106808469"/>
<evidence type="ECO:0000256" key="1">
    <source>
        <dbReference type="ARBA" id="ARBA00004141"/>
    </source>
</evidence>
<dbReference type="PANTHER" id="PTHR12778">
    <property type="entry name" value="SOLUTE CARRIER FAMILY 33 ACETYL-COA TRANSPORTER -RELATED"/>
    <property type="match status" value="1"/>
</dbReference>
<accession>A0ABM1E3B7</accession>
<keyword evidence="6" id="KW-1185">Reference proteome</keyword>
<reference evidence="7" key="1">
    <citation type="submission" date="2025-08" db="UniProtKB">
        <authorList>
            <consortium name="RefSeq"/>
        </authorList>
    </citation>
    <scope>IDENTIFICATION</scope>
</reference>
<keyword evidence="2 5" id="KW-0812">Transmembrane</keyword>
<dbReference type="Pfam" id="PF13000">
    <property type="entry name" value="Acatn"/>
    <property type="match status" value="3"/>
</dbReference>
<keyword evidence="4 5" id="KW-0472">Membrane</keyword>
<feature type="transmembrane region" description="Helical" evidence="5">
    <location>
        <begin position="366"/>
        <end position="388"/>
    </location>
</feature>
<feature type="transmembrane region" description="Helical" evidence="5">
    <location>
        <begin position="165"/>
        <end position="183"/>
    </location>
</feature>
<protein>
    <submittedName>
        <fullName evidence="7">Acetyl-coenzyme A transporter 1-like</fullName>
    </submittedName>
</protein>
<name>A0ABM1E3B7_PRICU</name>
<feature type="transmembrane region" description="Helical" evidence="5">
    <location>
        <begin position="497"/>
        <end position="514"/>
    </location>
</feature>
<comment type="subcellular location">
    <subcellularLocation>
        <location evidence="1">Membrane</location>
        <topology evidence="1">Multi-pass membrane protein</topology>
    </subcellularLocation>
</comment>